<accession>A0A6I4T582</accession>
<sequence length="158" mass="17113">MTLSVQEQLQADKARELIAGVGGLEPASDITDLSTSQLGRYQSKHERDSMPARVIEQLEAVTHGQASHPVMTRHLARRQGFVLVPLPNALPGEGEWNRHIARLSQKAGDLIAGLATDLADDQDVSPREAKKRIAPADRLVEIAAELRAALIARAEGDC</sequence>
<name>A0A6I4T582_9SPHN</name>
<evidence type="ECO:0000313" key="2">
    <source>
        <dbReference type="Proteomes" id="UP000438476"/>
    </source>
</evidence>
<protein>
    <submittedName>
        <fullName evidence="1">Uncharacterized protein</fullName>
    </submittedName>
</protein>
<comment type="caution">
    <text evidence="1">The sequence shown here is derived from an EMBL/GenBank/DDBJ whole genome shotgun (WGS) entry which is preliminary data.</text>
</comment>
<dbReference type="OrthoDB" id="7570121at2"/>
<proteinExistence type="predicted"/>
<dbReference type="RefSeq" id="WP_160735256.1">
    <property type="nucleotide sequence ID" value="NZ_WTYT01000001.1"/>
</dbReference>
<reference evidence="1 2" key="1">
    <citation type="submission" date="2019-12" db="EMBL/GenBank/DDBJ databases">
        <title>Genomic-based taxomic classification of the family Erythrobacteraceae.</title>
        <authorList>
            <person name="Xu L."/>
        </authorList>
    </citation>
    <scope>NUCLEOTIDE SEQUENCE [LARGE SCALE GENOMIC DNA]</scope>
    <source>
        <strain evidence="1 2">LMG 29518</strain>
    </source>
</reference>
<dbReference type="AlphaFoldDB" id="A0A6I4T582"/>
<dbReference type="EMBL" id="WTYT01000001">
    <property type="protein sequence ID" value="MXO64875.1"/>
    <property type="molecule type" value="Genomic_DNA"/>
</dbReference>
<keyword evidence="2" id="KW-1185">Reference proteome</keyword>
<dbReference type="Proteomes" id="UP000438476">
    <property type="component" value="Unassembled WGS sequence"/>
</dbReference>
<evidence type="ECO:0000313" key="1">
    <source>
        <dbReference type="EMBL" id="MXO64875.1"/>
    </source>
</evidence>
<gene>
    <name evidence="1" type="ORF">GRI91_03800</name>
</gene>
<organism evidence="1 2">
    <name type="scientific">Altericroceibacterium endophyticum</name>
    <dbReference type="NCBI Taxonomy" id="1808508"/>
    <lineage>
        <taxon>Bacteria</taxon>
        <taxon>Pseudomonadati</taxon>
        <taxon>Pseudomonadota</taxon>
        <taxon>Alphaproteobacteria</taxon>
        <taxon>Sphingomonadales</taxon>
        <taxon>Erythrobacteraceae</taxon>
        <taxon>Altericroceibacterium</taxon>
    </lineage>
</organism>